<evidence type="ECO:0000256" key="1">
    <source>
        <dbReference type="SAM" id="SignalP"/>
    </source>
</evidence>
<keyword evidence="1" id="KW-0732">Signal</keyword>
<dbReference type="Proteomes" id="UP000309215">
    <property type="component" value="Unassembled WGS sequence"/>
</dbReference>
<sequence length="230" mass="24844">MPTQLRPTLALVASLSAVLTAEVAAAQTSAEPEGRPVHSGFALQTSLVSTPLMIGNDFSGFPSFEGGLAFGYKYDRFVFGIGFDFSNWSESEDFRVTDPNTGNEVLGERTTTSYSFIVAPELQVALARSADRRAELFGAVSIGLGTWDSVTTVDPDINPQPVPLDDVLRLRVRWRVAPGVRYWVHPHVAMSLVTGISGNYRILDPDSSTDNGETLGLTALYTQIGLLGVF</sequence>
<comment type="caution">
    <text evidence="2">The sequence shown here is derived from an EMBL/GenBank/DDBJ whole genome shotgun (WGS) entry which is preliminary data.</text>
</comment>
<gene>
    <name evidence="2" type="ORF">E8A74_49975</name>
</gene>
<accession>A0A4U1IGY9</accession>
<evidence type="ECO:0000313" key="2">
    <source>
        <dbReference type="EMBL" id="TKC93048.1"/>
    </source>
</evidence>
<feature type="signal peptide" evidence="1">
    <location>
        <begin position="1"/>
        <end position="26"/>
    </location>
</feature>
<proteinExistence type="predicted"/>
<evidence type="ECO:0000313" key="3">
    <source>
        <dbReference type="Proteomes" id="UP000309215"/>
    </source>
</evidence>
<evidence type="ECO:0008006" key="4">
    <source>
        <dbReference type="Google" id="ProtNLM"/>
    </source>
</evidence>
<name>A0A4U1IGY9_9BACT</name>
<dbReference type="EMBL" id="SSMQ01000128">
    <property type="protein sequence ID" value="TKC93048.1"/>
    <property type="molecule type" value="Genomic_DNA"/>
</dbReference>
<dbReference type="OrthoDB" id="9828391at2"/>
<organism evidence="2 3">
    <name type="scientific">Polyangium fumosum</name>
    <dbReference type="NCBI Taxonomy" id="889272"/>
    <lineage>
        <taxon>Bacteria</taxon>
        <taxon>Pseudomonadati</taxon>
        <taxon>Myxococcota</taxon>
        <taxon>Polyangia</taxon>
        <taxon>Polyangiales</taxon>
        <taxon>Polyangiaceae</taxon>
        <taxon>Polyangium</taxon>
    </lineage>
</organism>
<dbReference type="RefSeq" id="WP_136936293.1">
    <property type="nucleotide sequence ID" value="NZ_SSMQ01000128.1"/>
</dbReference>
<feature type="chain" id="PRO_5020956842" description="Outer membrane protein beta-barrel domain-containing protein" evidence="1">
    <location>
        <begin position="27"/>
        <end position="230"/>
    </location>
</feature>
<dbReference type="AlphaFoldDB" id="A0A4U1IGY9"/>
<reference evidence="2 3" key="1">
    <citation type="submission" date="2019-04" db="EMBL/GenBank/DDBJ databases">
        <authorList>
            <person name="Li Y."/>
            <person name="Wang J."/>
        </authorList>
    </citation>
    <scope>NUCLEOTIDE SEQUENCE [LARGE SCALE GENOMIC DNA]</scope>
    <source>
        <strain evidence="2 3">DSM 14668</strain>
    </source>
</reference>
<protein>
    <recommendedName>
        <fullName evidence="4">Outer membrane protein beta-barrel domain-containing protein</fullName>
    </recommendedName>
</protein>
<keyword evidence="3" id="KW-1185">Reference proteome</keyword>